<evidence type="ECO:0000256" key="3">
    <source>
        <dbReference type="ARBA" id="ARBA00023163"/>
    </source>
</evidence>
<keyword evidence="3" id="KW-0804">Transcription</keyword>
<accession>A0A3Q9FKP9</accession>
<sequence>MEKLLQYWNESLHGEIDGTILKFDNEVGNGFIEAYELTTRTKFIRIDVFLKQKQSGEAFIFEDENEYLPIIFGDASNILLGGRVNEALNGVLLSNNKDNLAWELPVNRRIQLVMLRVEYGYFYKLIERAPSLKSLCNPEQVYTIFEEMTPLMKGSFYRMFEIQDSLYKEELLFACSFYLFHLLIESLSQREKIKDEEGQSLNIRLLMKARFMISETDGVPLEIDFLAKECGISVSSLRAQFKKAFGLPVYQFQQQIRLEQAKKALMKGDKSIFMISADLGFSSMSHFSSLFKKEFDITPKKFQQQFRT</sequence>
<dbReference type="OrthoDB" id="1156172at2"/>
<dbReference type="EMBL" id="CP034562">
    <property type="protein sequence ID" value="AZQ60796.1"/>
    <property type="molecule type" value="Genomic_DNA"/>
</dbReference>
<protein>
    <submittedName>
        <fullName evidence="5">AraC family transcriptional regulator</fullName>
    </submittedName>
</protein>
<keyword evidence="2" id="KW-0238">DNA-binding</keyword>
<keyword evidence="1" id="KW-0805">Transcription regulation</keyword>
<dbReference type="PROSITE" id="PS00041">
    <property type="entry name" value="HTH_ARAC_FAMILY_1"/>
    <property type="match status" value="1"/>
</dbReference>
<dbReference type="GO" id="GO:0003700">
    <property type="term" value="F:DNA-binding transcription factor activity"/>
    <property type="evidence" value="ECO:0007669"/>
    <property type="project" value="InterPro"/>
</dbReference>
<organism evidence="5 6">
    <name type="scientific">Flammeovirga pectinis</name>
    <dbReference type="NCBI Taxonomy" id="2494373"/>
    <lineage>
        <taxon>Bacteria</taxon>
        <taxon>Pseudomonadati</taxon>
        <taxon>Bacteroidota</taxon>
        <taxon>Cytophagia</taxon>
        <taxon>Cytophagales</taxon>
        <taxon>Flammeovirgaceae</taxon>
        <taxon>Flammeovirga</taxon>
    </lineage>
</organism>
<dbReference type="Proteomes" id="UP000267268">
    <property type="component" value="Chromosome 1"/>
</dbReference>
<evidence type="ECO:0000313" key="6">
    <source>
        <dbReference type="Proteomes" id="UP000267268"/>
    </source>
</evidence>
<dbReference type="InterPro" id="IPR053142">
    <property type="entry name" value="PchR_regulatory_protein"/>
</dbReference>
<dbReference type="InterPro" id="IPR020449">
    <property type="entry name" value="Tscrpt_reg_AraC-type_HTH"/>
</dbReference>
<dbReference type="PANTHER" id="PTHR47893">
    <property type="entry name" value="REGULATORY PROTEIN PCHR"/>
    <property type="match status" value="1"/>
</dbReference>
<name>A0A3Q9FKP9_9BACT</name>
<dbReference type="InterPro" id="IPR018060">
    <property type="entry name" value="HTH_AraC"/>
</dbReference>
<evidence type="ECO:0000259" key="4">
    <source>
        <dbReference type="PROSITE" id="PS01124"/>
    </source>
</evidence>
<dbReference type="PRINTS" id="PR00032">
    <property type="entry name" value="HTHARAC"/>
</dbReference>
<reference evidence="5 6" key="1">
    <citation type="submission" date="2018-12" db="EMBL/GenBank/DDBJ databases">
        <title>Flammeovirga pectinis sp. nov., isolated from the gut of the Korean scallop, Patinopecten yessoensis.</title>
        <authorList>
            <person name="Bae J.-W."/>
            <person name="Jeong Y.-S."/>
            <person name="Kang W."/>
        </authorList>
    </citation>
    <scope>NUCLEOTIDE SEQUENCE [LARGE SCALE GENOMIC DNA]</scope>
    <source>
        <strain evidence="5 6">L12M1</strain>
    </source>
</reference>
<dbReference type="SMART" id="SM00342">
    <property type="entry name" value="HTH_ARAC"/>
    <property type="match status" value="1"/>
</dbReference>
<dbReference type="RefSeq" id="WP_126610757.1">
    <property type="nucleotide sequence ID" value="NZ_CP034562.1"/>
</dbReference>
<feature type="domain" description="HTH araC/xylS-type" evidence="4">
    <location>
        <begin position="207"/>
        <end position="305"/>
    </location>
</feature>
<dbReference type="PANTHER" id="PTHR47893:SF1">
    <property type="entry name" value="REGULATORY PROTEIN PCHR"/>
    <property type="match status" value="1"/>
</dbReference>
<dbReference type="Gene3D" id="1.10.10.60">
    <property type="entry name" value="Homeodomain-like"/>
    <property type="match status" value="2"/>
</dbReference>
<dbReference type="InterPro" id="IPR018062">
    <property type="entry name" value="HTH_AraC-typ_CS"/>
</dbReference>
<evidence type="ECO:0000256" key="2">
    <source>
        <dbReference type="ARBA" id="ARBA00023125"/>
    </source>
</evidence>
<gene>
    <name evidence="5" type="ORF">EI427_00785</name>
</gene>
<dbReference type="Pfam" id="PF12833">
    <property type="entry name" value="HTH_18"/>
    <property type="match status" value="1"/>
</dbReference>
<dbReference type="PROSITE" id="PS01124">
    <property type="entry name" value="HTH_ARAC_FAMILY_2"/>
    <property type="match status" value="1"/>
</dbReference>
<dbReference type="KEGG" id="fll:EI427_00785"/>
<dbReference type="InterPro" id="IPR009057">
    <property type="entry name" value="Homeodomain-like_sf"/>
</dbReference>
<evidence type="ECO:0000313" key="5">
    <source>
        <dbReference type="EMBL" id="AZQ60796.1"/>
    </source>
</evidence>
<keyword evidence="6" id="KW-1185">Reference proteome</keyword>
<proteinExistence type="predicted"/>
<evidence type="ECO:0000256" key="1">
    <source>
        <dbReference type="ARBA" id="ARBA00023015"/>
    </source>
</evidence>
<dbReference type="SUPFAM" id="SSF46689">
    <property type="entry name" value="Homeodomain-like"/>
    <property type="match status" value="2"/>
</dbReference>
<dbReference type="GO" id="GO:0043565">
    <property type="term" value="F:sequence-specific DNA binding"/>
    <property type="evidence" value="ECO:0007669"/>
    <property type="project" value="InterPro"/>
</dbReference>
<dbReference type="AlphaFoldDB" id="A0A3Q9FKP9"/>